<sequence>MIVAFVNPMSTLVNTEPTPESERLASGLSLFLGSAELIPVTGMDESELLSVPAAFTSWQILQHGAVILTPDGEEDVAWRRLIMETQALRQQGLELTHQAALHITQLGQLGLDVVLVERYGRPLLVQLRHPHGLDLALEQAEQALREWLTDGPFQSDLQARRQGDTLSVLPRELTPASAVNYVIGYLGDETDLILGVSAQSSDADFLALCDYALVPGASPWATRVPDEDEDE</sequence>
<reference evidence="1 2" key="1">
    <citation type="submission" date="2018-01" db="EMBL/GenBank/DDBJ databases">
        <title>Deinococcus koreensis sp. nov., a radiation-resistant bacterium isolated from river water.</title>
        <authorList>
            <person name="Choi A."/>
        </authorList>
    </citation>
    <scope>NUCLEOTIDE SEQUENCE [LARGE SCALE GENOMIC DNA]</scope>
    <source>
        <strain evidence="1 2">SJW1-2</strain>
    </source>
</reference>
<organism evidence="1 2">
    <name type="scientific">Deinococcus koreensis</name>
    <dbReference type="NCBI Taxonomy" id="2054903"/>
    <lineage>
        <taxon>Bacteria</taxon>
        <taxon>Thermotogati</taxon>
        <taxon>Deinococcota</taxon>
        <taxon>Deinococci</taxon>
        <taxon>Deinococcales</taxon>
        <taxon>Deinococcaceae</taxon>
        <taxon>Deinococcus</taxon>
    </lineage>
</organism>
<protein>
    <submittedName>
        <fullName evidence="1">Uncharacterized protein</fullName>
    </submittedName>
</protein>
<gene>
    <name evidence="1" type="ORF">CVO96_16720</name>
</gene>
<dbReference type="Proteomes" id="UP000236379">
    <property type="component" value="Unassembled WGS sequence"/>
</dbReference>
<evidence type="ECO:0000313" key="1">
    <source>
        <dbReference type="EMBL" id="PNY79612.1"/>
    </source>
</evidence>
<keyword evidence="2" id="KW-1185">Reference proteome</keyword>
<dbReference type="PIRSF" id="PIRSF030802">
    <property type="entry name" value="UCP030802"/>
    <property type="match status" value="1"/>
</dbReference>
<dbReference type="EMBL" id="PPPD01000002">
    <property type="protein sequence ID" value="PNY79612.1"/>
    <property type="molecule type" value="Genomic_DNA"/>
</dbReference>
<accession>A0A2K3USU9</accession>
<dbReference type="AlphaFoldDB" id="A0A2K3USU9"/>
<dbReference type="OrthoDB" id="8746852at2"/>
<comment type="caution">
    <text evidence="1">The sequence shown here is derived from an EMBL/GenBank/DDBJ whole genome shotgun (WGS) entry which is preliminary data.</text>
</comment>
<name>A0A2K3USU9_9DEIO</name>
<proteinExistence type="predicted"/>
<dbReference type="InterPro" id="IPR024197">
    <property type="entry name" value="TPP-like"/>
</dbReference>
<evidence type="ECO:0000313" key="2">
    <source>
        <dbReference type="Proteomes" id="UP000236379"/>
    </source>
</evidence>
<dbReference type="RefSeq" id="WP_103313596.1">
    <property type="nucleotide sequence ID" value="NZ_PPPD01000002.1"/>
</dbReference>